<protein>
    <submittedName>
        <fullName evidence="1">Uncharacterized protein</fullName>
    </submittedName>
</protein>
<name>A0A9W8GRD5_9FUNG</name>
<dbReference type="AlphaFoldDB" id="A0A9W8GRD5"/>
<reference evidence="1" key="1">
    <citation type="submission" date="2022-07" db="EMBL/GenBank/DDBJ databases">
        <title>Phylogenomic reconstructions and comparative analyses of Kickxellomycotina fungi.</title>
        <authorList>
            <person name="Reynolds N.K."/>
            <person name="Stajich J.E."/>
            <person name="Barry K."/>
            <person name="Grigoriev I.V."/>
            <person name="Crous P."/>
            <person name="Smith M.E."/>
        </authorList>
    </citation>
    <scope>NUCLEOTIDE SEQUENCE</scope>
    <source>
        <strain evidence="1">BCRC 34297</strain>
    </source>
</reference>
<dbReference type="OrthoDB" id="5567837at2759"/>
<dbReference type="EMBL" id="JANBUH010001585">
    <property type="protein sequence ID" value="KAJ2744109.1"/>
    <property type="molecule type" value="Genomic_DNA"/>
</dbReference>
<sequence length="83" mass="9598">IVINVLKDTVKQVKDTIATKLGIEADEFVFYHKTNEGAYKAESDTLFETAYIRGDYVSRVEEGLEYDPLEVYLYESKFYKGKT</sequence>
<keyword evidence="2" id="KW-1185">Reference proteome</keyword>
<evidence type="ECO:0000313" key="2">
    <source>
        <dbReference type="Proteomes" id="UP001140011"/>
    </source>
</evidence>
<accession>A0A9W8GRD5</accession>
<evidence type="ECO:0000313" key="1">
    <source>
        <dbReference type="EMBL" id="KAJ2744109.1"/>
    </source>
</evidence>
<feature type="non-terminal residue" evidence="1">
    <location>
        <position position="83"/>
    </location>
</feature>
<proteinExistence type="predicted"/>
<comment type="caution">
    <text evidence="1">The sequence shown here is derived from an EMBL/GenBank/DDBJ whole genome shotgun (WGS) entry which is preliminary data.</text>
</comment>
<gene>
    <name evidence="1" type="ORF">GGI19_006625</name>
</gene>
<organism evidence="1 2">
    <name type="scientific">Coemansia pectinata</name>
    <dbReference type="NCBI Taxonomy" id="1052879"/>
    <lineage>
        <taxon>Eukaryota</taxon>
        <taxon>Fungi</taxon>
        <taxon>Fungi incertae sedis</taxon>
        <taxon>Zoopagomycota</taxon>
        <taxon>Kickxellomycotina</taxon>
        <taxon>Kickxellomycetes</taxon>
        <taxon>Kickxellales</taxon>
        <taxon>Kickxellaceae</taxon>
        <taxon>Coemansia</taxon>
    </lineage>
</organism>
<dbReference type="Proteomes" id="UP001140011">
    <property type="component" value="Unassembled WGS sequence"/>
</dbReference>
<feature type="non-terminal residue" evidence="1">
    <location>
        <position position="1"/>
    </location>
</feature>